<evidence type="ECO:0000313" key="2">
    <source>
        <dbReference type="EMBL" id="MBA9076926.1"/>
    </source>
</evidence>
<dbReference type="InterPro" id="IPR026444">
    <property type="entry name" value="Secre_tail"/>
</dbReference>
<dbReference type="RefSeq" id="WP_182512610.1">
    <property type="nucleotide sequence ID" value="NZ_JACJIQ010000005.1"/>
</dbReference>
<sequence>MKIFTRVLLGILSVGLVFGSKAASFGVIPGVLPTHGRAAETAKSDSVLLSWRTAASLTITDFGISAALHLPSYNPNAKKYSPFLYLSKTSNVAAPKPGVRTLQGVFASSARVASVQAAKEVKLIPSLTAYPNPSRGITKISLSALGDDNYKIRISNAIGKIYKEFPVNQGSASETIVIDLSPLPAGVYFYSLLVNEKMVETKRLILQQQ</sequence>
<evidence type="ECO:0000259" key="1">
    <source>
        <dbReference type="Pfam" id="PF18962"/>
    </source>
</evidence>
<reference evidence="2 3" key="1">
    <citation type="submission" date="2020-08" db="EMBL/GenBank/DDBJ databases">
        <title>Genomic Encyclopedia of Type Strains, Phase IV (KMG-IV): sequencing the most valuable type-strain genomes for metagenomic binning, comparative biology and taxonomic classification.</title>
        <authorList>
            <person name="Goeker M."/>
        </authorList>
    </citation>
    <scope>NUCLEOTIDE SEQUENCE [LARGE SCALE GENOMIC DNA]</scope>
    <source>
        <strain evidence="2 3">DSM 29854</strain>
    </source>
</reference>
<proteinExistence type="predicted"/>
<name>A0A839GPW5_9BACT</name>
<evidence type="ECO:0000313" key="3">
    <source>
        <dbReference type="Proteomes" id="UP000563094"/>
    </source>
</evidence>
<feature type="domain" description="Secretion system C-terminal sorting" evidence="1">
    <location>
        <begin position="130"/>
        <end position="205"/>
    </location>
</feature>
<gene>
    <name evidence="2" type="ORF">FHS90_001634</name>
</gene>
<organism evidence="2 3">
    <name type="scientific">Rufibacter quisquiliarum</name>
    <dbReference type="NCBI Taxonomy" id="1549639"/>
    <lineage>
        <taxon>Bacteria</taxon>
        <taxon>Pseudomonadati</taxon>
        <taxon>Bacteroidota</taxon>
        <taxon>Cytophagia</taxon>
        <taxon>Cytophagales</taxon>
        <taxon>Hymenobacteraceae</taxon>
        <taxon>Rufibacter</taxon>
    </lineage>
</organism>
<dbReference type="AlphaFoldDB" id="A0A839GPW5"/>
<dbReference type="NCBIfam" id="TIGR04183">
    <property type="entry name" value="Por_Secre_tail"/>
    <property type="match status" value="1"/>
</dbReference>
<dbReference type="EMBL" id="JACJIQ010000005">
    <property type="protein sequence ID" value="MBA9076926.1"/>
    <property type="molecule type" value="Genomic_DNA"/>
</dbReference>
<comment type="caution">
    <text evidence="2">The sequence shown here is derived from an EMBL/GenBank/DDBJ whole genome shotgun (WGS) entry which is preliminary data.</text>
</comment>
<keyword evidence="3" id="KW-1185">Reference proteome</keyword>
<dbReference type="Pfam" id="PF18962">
    <property type="entry name" value="Por_Secre_tail"/>
    <property type="match status" value="1"/>
</dbReference>
<accession>A0A839GPW5</accession>
<protein>
    <recommendedName>
        <fullName evidence="1">Secretion system C-terminal sorting domain-containing protein</fullName>
    </recommendedName>
</protein>
<dbReference type="Proteomes" id="UP000563094">
    <property type="component" value="Unassembled WGS sequence"/>
</dbReference>